<reference evidence="5" key="1">
    <citation type="submission" date="2014-08" db="EMBL/GenBank/DDBJ databases">
        <authorList>
            <person name="Sharma Rahul"/>
            <person name="Thines Marco"/>
        </authorList>
    </citation>
    <scope>NUCLEOTIDE SEQUENCE</scope>
</reference>
<name>A0A0F7SS86_PHARH</name>
<dbReference type="PANTHER" id="PTHR46648">
    <property type="entry name" value="HIT FAMILY PROTEIN 1"/>
    <property type="match status" value="1"/>
</dbReference>
<evidence type="ECO:0000256" key="3">
    <source>
        <dbReference type="PROSITE-ProRule" id="PRU00464"/>
    </source>
</evidence>
<dbReference type="InterPro" id="IPR011146">
    <property type="entry name" value="HIT-like"/>
</dbReference>
<dbReference type="AlphaFoldDB" id="A0A0F7SS86"/>
<dbReference type="Gene3D" id="3.30.428.10">
    <property type="entry name" value="HIT-like"/>
    <property type="match status" value="1"/>
</dbReference>
<sequence>MTSYILAQHSNGRDIHPSYTPKEKDARCPFCQIANANEADRKAYTVYEDEHTIAFLDLMPIRPGHTLLIPKSHCPRLADLSSVEGAAMGSVMPKIITAINKATDNPDLNVVLNQGFAQAVSHAHFHLIPAPHPSMPHKFRTNSLSADHSPISPVVNQTVPISVTTNPMNKRERNRSPADWSAQELMAHPPDHKEMLRGETEARMGWLGKRDGDALSAKIRSFL</sequence>
<proteinExistence type="predicted"/>
<dbReference type="Pfam" id="PF01230">
    <property type="entry name" value="HIT"/>
    <property type="match status" value="1"/>
</dbReference>
<dbReference type="PROSITE" id="PS51084">
    <property type="entry name" value="HIT_2"/>
    <property type="match status" value="1"/>
</dbReference>
<dbReference type="GO" id="GO:0003824">
    <property type="term" value="F:catalytic activity"/>
    <property type="evidence" value="ECO:0007669"/>
    <property type="project" value="InterPro"/>
</dbReference>
<evidence type="ECO:0000256" key="2">
    <source>
        <dbReference type="PIRSR" id="PIRSR601310-3"/>
    </source>
</evidence>
<feature type="domain" description="HIT" evidence="4">
    <location>
        <begin position="29"/>
        <end position="137"/>
    </location>
</feature>
<feature type="active site" description="Tele-AMP-histidine intermediate" evidence="1">
    <location>
        <position position="124"/>
    </location>
</feature>
<accession>A0A0F7SS86</accession>
<dbReference type="GO" id="GO:0009117">
    <property type="term" value="P:nucleotide metabolic process"/>
    <property type="evidence" value="ECO:0007669"/>
    <property type="project" value="TreeGrafter"/>
</dbReference>
<dbReference type="InterPro" id="IPR001310">
    <property type="entry name" value="Histidine_triad_HIT"/>
</dbReference>
<organism evidence="5">
    <name type="scientific">Phaffia rhodozyma</name>
    <name type="common">Yeast</name>
    <name type="synonym">Xanthophyllomyces dendrorhous</name>
    <dbReference type="NCBI Taxonomy" id="264483"/>
    <lineage>
        <taxon>Eukaryota</taxon>
        <taxon>Fungi</taxon>
        <taxon>Dikarya</taxon>
        <taxon>Basidiomycota</taxon>
        <taxon>Agaricomycotina</taxon>
        <taxon>Tremellomycetes</taxon>
        <taxon>Cystofilobasidiales</taxon>
        <taxon>Mrakiaceae</taxon>
        <taxon>Phaffia</taxon>
    </lineage>
</organism>
<protein>
    <submittedName>
        <fullName evidence="5">Zinc-binding protein of the histidine triad (HIT) family</fullName>
    </submittedName>
</protein>
<evidence type="ECO:0000313" key="5">
    <source>
        <dbReference type="EMBL" id="CED83390.1"/>
    </source>
</evidence>
<dbReference type="EMBL" id="LN483142">
    <property type="protein sequence ID" value="CED83390.1"/>
    <property type="molecule type" value="Genomic_DNA"/>
</dbReference>
<evidence type="ECO:0000256" key="1">
    <source>
        <dbReference type="PIRSR" id="PIRSR601310-1"/>
    </source>
</evidence>
<dbReference type="PRINTS" id="PR00332">
    <property type="entry name" value="HISTRIAD"/>
</dbReference>
<dbReference type="PANTHER" id="PTHR46648:SF1">
    <property type="entry name" value="ADENOSINE 5'-MONOPHOSPHORAMIDASE HNT1"/>
    <property type="match status" value="1"/>
</dbReference>
<dbReference type="InterPro" id="IPR036265">
    <property type="entry name" value="HIT-like_sf"/>
</dbReference>
<feature type="short sequence motif" description="Histidine triad motif" evidence="2 3">
    <location>
        <begin position="122"/>
        <end position="126"/>
    </location>
</feature>
<evidence type="ECO:0000259" key="4">
    <source>
        <dbReference type="PROSITE" id="PS51084"/>
    </source>
</evidence>
<dbReference type="SUPFAM" id="SSF54197">
    <property type="entry name" value="HIT-like"/>
    <property type="match status" value="1"/>
</dbReference>